<dbReference type="EnsemblMetazoa" id="AFUN016455-RA">
    <property type="protein sequence ID" value="AFUN016455-PA"/>
    <property type="gene ID" value="AFUN016455"/>
</dbReference>
<keyword evidence="5" id="KW-1015">Disulfide bond</keyword>
<evidence type="ECO:0000256" key="3">
    <source>
        <dbReference type="ARBA" id="ARBA00022525"/>
    </source>
</evidence>
<evidence type="ECO:0000256" key="6">
    <source>
        <dbReference type="SAM" id="SignalP"/>
    </source>
</evidence>
<evidence type="ECO:0000256" key="2">
    <source>
        <dbReference type="ARBA" id="ARBA00008098"/>
    </source>
</evidence>
<dbReference type="CDD" id="cd23992">
    <property type="entry name" value="PBP_GOBP"/>
    <property type="match status" value="1"/>
</dbReference>
<comment type="similarity">
    <text evidence="2">Belongs to the PBP/GOBP family.</text>
</comment>
<dbReference type="FunFam" id="1.10.238.20:FF:000008">
    <property type="entry name" value="D7-related 4 protein"/>
    <property type="match status" value="1"/>
</dbReference>
<feature type="signal peptide" evidence="6">
    <location>
        <begin position="1"/>
        <end position="21"/>
    </location>
</feature>
<reference evidence="7" key="1">
    <citation type="submission" date="2020-05" db="UniProtKB">
        <authorList>
            <consortium name="EnsemblMetazoa"/>
        </authorList>
    </citation>
    <scope>IDENTIFICATION</scope>
    <source>
        <strain evidence="7">FUMOZ</strain>
    </source>
</reference>
<evidence type="ECO:0000256" key="5">
    <source>
        <dbReference type="ARBA" id="ARBA00023157"/>
    </source>
</evidence>
<organism evidence="7">
    <name type="scientific">Anopheles funestus</name>
    <name type="common">African malaria mosquito</name>
    <dbReference type="NCBI Taxonomy" id="62324"/>
    <lineage>
        <taxon>Eukaryota</taxon>
        <taxon>Metazoa</taxon>
        <taxon>Ecdysozoa</taxon>
        <taxon>Arthropoda</taxon>
        <taxon>Hexapoda</taxon>
        <taxon>Insecta</taxon>
        <taxon>Pterygota</taxon>
        <taxon>Neoptera</taxon>
        <taxon>Endopterygota</taxon>
        <taxon>Diptera</taxon>
        <taxon>Nematocera</taxon>
        <taxon>Culicoidea</taxon>
        <taxon>Culicidae</taxon>
        <taxon>Anophelinae</taxon>
        <taxon>Anopheles</taxon>
    </lineage>
</organism>
<feature type="chain" id="PRO_5030038361" evidence="6">
    <location>
        <begin position="22"/>
        <end position="169"/>
    </location>
</feature>
<dbReference type="PANTHER" id="PTHR11857:SF43">
    <property type="entry name" value="GEO07291P1-RELATED"/>
    <property type="match status" value="1"/>
</dbReference>
<proteinExistence type="inferred from homology"/>
<dbReference type="GeneID" id="125775188"/>
<dbReference type="AlphaFoldDB" id="A0A1Y9HES8"/>
<dbReference type="GO" id="GO:0007608">
    <property type="term" value="P:sensory perception of smell"/>
    <property type="evidence" value="ECO:0007669"/>
    <property type="project" value="TreeGrafter"/>
</dbReference>
<dbReference type="VEuPathDB" id="VectorBase:AFUN016455"/>
<protein>
    <submittedName>
        <fullName evidence="7">Uncharacterized protein</fullName>
    </submittedName>
</protein>
<dbReference type="InterPro" id="IPR036728">
    <property type="entry name" value="PBP_GOBP_sf"/>
</dbReference>
<evidence type="ECO:0000256" key="4">
    <source>
        <dbReference type="ARBA" id="ARBA00022729"/>
    </source>
</evidence>
<keyword evidence="4 6" id="KW-0732">Signal</keyword>
<keyword evidence="3" id="KW-0964">Secreted</keyword>
<dbReference type="PANTHER" id="PTHR11857">
    <property type="entry name" value="ODORANT BINDING PROTEIN-RELATED"/>
    <property type="match status" value="1"/>
</dbReference>
<evidence type="ECO:0000313" key="7">
    <source>
        <dbReference type="EnsemblMetazoa" id="AFUN016455-PA"/>
    </source>
</evidence>
<evidence type="ECO:0000256" key="1">
    <source>
        <dbReference type="ARBA" id="ARBA00004613"/>
    </source>
</evidence>
<sequence length="169" mass="18589">MLKKLLLSVGLVWCLITLGQARKESTVEECEKNIPASLKDRVCELRQYTPVSSDDMDKHMQCVLEVVGFVNGNGEVKENELLTLLQRVDSSVAHAANMKKCATEASTVGNAKKANTFYTCFLGTSSSASFKNAVDYNELLKAGKMRLSDPFDMSRVTAMIKEIDDGLCP</sequence>
<name>A0A1Y9HES8_ANOFN</name>
<dbReference type="SUPFAM" id="SSF47565">
    <property type="entry name" value="Insect pheromone/odorant-binding proteins"/>
    <property type="match status" value="1"/>
</dbReference>
<dbReference type="STRING" id="62324.A0A1Y9HES8"/>
<dbReference type="VEuPathDB" id="VectorBase:AFUN2_005213"/>
<dbReference type="KEGG" id="afun:125775188"/>
<comment type="subcellular location">
    <subcellularLocation>
        <location evidence="1">Secreted</location>
    </subcellularLocation>
</comment>
<dbReference type="Pfam" id="PF01395">
    <property type="entry name" value="PBP_GOBP"/>
    <property type="match status" value="1"/>
</dbReference>
<dbReference type="OrthoDB" id="7736547at2759"/>
<dbReference type="InterPro" id="IPR006170">
    <property type="entry name" value="PBP/GOBP"/>
</dbReference>
<accession>A0A1Y9HES8</accession>
<dbReference type="GO" id="GO:0005615">
    <property type="term" value="C:extracellular space"/>
    <property type="evidence" value="ECO:0007669"/>
    <property type="project" value="TreeGrafter"/>
</dbReference>
<dbReference type="SMART" id="SM00708">
    <property type="entry name" value="PhBP"/>
    <property type="match status" value="1"/>
</dbReference>
<dbReference type="GO" id="GO:0005549">
    <property type="term" value="F:odorant binding"/>
    <property type="evidence" value="ECO:0007669"/>
    <property type="project" value="InterPro"/>
</dbReference>
<dbReference type="Gene3D" id="1.10.238.20">
    <property type="entry name" value="Pheromone/general odorant binding protein domain"/>
    <property type="match status" value="1"/>
</dbReference>
<dbReference type="RefSeq" id="XP_049301699.1">
    <property type="nucleotide sequence ID" value="XM_049445742.1"/>
</dbReference>